<accession>A0A392VKA6</accession>
<dbReference type="EMBL" id="LXQA011178218">
    <property type="protein sequence ID" value="MCI87893.1"/>
    <property type="molecule type" value="Genomic_DNA"/>
</dbReference>
<sequence length="25" mass="2505">EFEEKEDELLLTAPGVGGSAPSTGA</sequence>
<feature type="non-terminal residue" evidence="2">
    <location>
        <position position="1"/>
    </location>
</feature>
<keyword evidence="3" id="KW-1185">Reference proteome</keyword>
<evidence type="ECO:0000256" key="1">
    <source>
        <dbReference type="SAM" id="MobiDB-lite"/>
    </source>
</evidence>
<comment type="caution">
    <text evidence="2">The sequence shown here is derived from an EMBL/GenBank/DDBJ whole genome shotgun (WGS) entry which is preliminary data.</text>
</comment>
<reference evidence="2 3" key="1">
    <citation type="journal article" date="2018" name="Front. Plant Sci.">
        <title>Red Clover (Trifolium pratense) and Zigzag Clover (T. medium) - A Picture of Genomic Similarities and Differences.</title>
        <authorList>
            <person name="Dluhosova J."/>
            <person name="Istvanek J."/>
            <person name="Nedelnik J."/>
            <person name="Repkova J."/>
        </authorList>
    </citation>
    <scope>NUCLEOTIDE SEQUENCE [LARGE SCALE GENOMIC DNA]</scope>
    <source>
        <strain evidence="3">cv. 10/8</strain>
        <tissue evidence="2">Leaf</tissue>
    </source>
</reference>
<proteinExistence type="predicted"/>
<organism evidence="2 3">
    <name type="scientific">Trifolium medium</name>
    <dbReference type="NCBI Taxonomy" id="97028"/>
    <lineage>
        <taxon>Eukaryota</taxon>
        <taxon>Viridiplantae</taxon>
        <taxon>Streptophyta</taxon>
        <taxon>Embryophyta</taxon>
        <taxon>Tracheophyta</taxon>
        <taxon>Spermatophyta</taxon>
        <taxon>Magnoliopsida</taxon>
        <taxon>eudicotyledons</taxon>
        <taxon>Gunneridae</taxon>
        <taxon>Pentapetalae</taxon>
        <taxon>rosids</taxon>
        <taxon>fabids</taxon>
        <taxon>Fabales</taxon>
        <taxon>Fabaceae</taxon>
        <taxon>Papilionoideae</taxon>
        <taxon>50 kb inversion clade</taxon>
        <taxon>NPAAA clade</taxon>
        <taxon>Hologalegina</taxon>
        <taxon>IRL clade</taxon>
        <taxon>Trifolieae</taxon>
        <taxon>Trifolium</taxon>
    </lineage>
</organism>
<dbReference type="Proteomes" id="UP000265520">
    <property type="component" value="Unassembled WGS sequence"/>
</dbReference>
<evidence type="ECO:0000313" key="2">
    <source>
        <dbReference type="EMBL" id="MCI87893.1"/>
    </source>
</evidence>
<protein>
    <submittedName>
        <fullName evidence="2">Uncharacterized protein</fullName>
    </submittedName>
</protein>
<feature type="region of interest" description="Disordered" evidence="1">
    <location>
        <begin position="1"/>
        <end position="25"/>
    </location>
</feature>
<dbReference type="AlphaFoldDB" id="A0A392VKA6"/>
<evidence type="ECO:0000313" key="3">
    <source>
        <dbReference type="Proteomes" id="UP000265520"/>
    </source>
</evidence>
<name>A0A392VKA6_9FABA</name>